<comment type="subcellular location">
    <subcellularLocation>
        <location evidence="2">Cell membrane</location>
        <topology evidence="2">Multi-pass membrane protein</topology>
    </subcellularLocation>
</comment>
<dbReference type="InterPro" id="IPR004358">
    <property type="entry name" value="Sig_transdc_His_kin-like_C"/>
</dbReference>
<keyword evidence="7" id="KW-0812">Transmembrane</keyword>
<proteinExistence type="predicted"/>
<evidence type="ECO:0000256" key="9">
    <source>
        <dbReference type="ARBA" id="ARBA00022777"/>
    </source>
</evidence>
<evidence type="ECO:0000259" key="16">
    <source>
        <dbReference type="PROSITE" id="PS50109"/>
    </source>
</evidence>
<dbReference type="SUPFAM" id="SSF55874">
    <property type="entry name" value="ATPase domain of HSP90 chaperone/DNA topoisomerase II/histidine kinase"/>
    <property type="match status" value="1"/>
</dbReference>
<protein>
    <recommendedName>
        <fullName evidence="3">histidine kinase</fullName>
        <ecNumber evidence="3">2.7.13.3</ecNumber>
    </recommendedName>
</protein>
<dbReference type="SMART" id="SM00448">
    <property type="entry name" value="REC"/>
    <property type="match status" value="1"/>
</dbReference>
<evidence type="ECO:0000256" key="5">
    <source>
        <dbReference type="ARBA" id="ARBA00022553"/>
    </source>
</evidence>
<dbReference type="PROSITE" id="PS50113">
    <property type="entry name" value="PAC"/>
    <property type="match status" value="2"/>
</dbReference>
<gene>
    <name evidence="21" type="ORF">PCL1606_24870</name>
</gene>
<evidence type="ECO:0000256" key="6">
    <source>
        <dbReference type="ARBA" id="ARBA00022679"/>
    </source>
</evidence>
<dbReference type="GO" id="GO:0000155">
    <property type="term" value="F:phosphorelay sensor kinase activity"/>
    <property type="evidence" value="ECO:0007669"/>
    <property type="project" value="InterPro"/>
</dbReference>
<keyword evidence="4" id="KW-1003">Cell membrane</keyword>
<evidence type="ECO:0000256" key="1">
    <source>
        <dbReference type="ARBA" id="ARBA00000085"/>
    </source>
</evidence>
<dbReference type="PANTHER" id="PTHR45339">
    <property type="entry name" value="HYBRID SIGNAL TRANSDUCTION HISTIDINE KINASE J"/>
    <property type="match status" value="1"/>
</dbReference>
<evidence type="ECO:0000256" key="3">
    <source>
        <dbReference type="ARBA" id="ARBA00012438"/>
    </source>
</evidence>
<feature type="domain" description="PAC" evidence="19">
    <location>
        <begin position="428"/>
        <end position="481"/>
    </location>
</feature>
<dbReference type="InterPro" id="IPR000014">
    <property type="entry name" value="PAS"/>
</dbReference>
<evidence type="ECO:0000259" key="19">
    <source>
        <dbReference type="PROSITE" id="PS50113"/>
    </source>
</evidence>
<dbReference type="NCBIfam" id="TIGR00229">
    <property type="entry name" value="sensory_box"/>
    <property type="match status" value="2"/>
</dbReference>
<dbReference type="Pfam" id="PF01627">
    <property type="entry name" value="Hpt"/>
    <property type="match status" value="1"/>
</dbReference>
<dbReference type="PROSITE" id="PS50112">
    <property type="entry name" value="PAS"/>
    <property type="match status" value="2"/>
</dbReference>
<dbReference type="SMART" id="SM00388">
    <property type="entry name" value="HisKA"/>
    <property type="match status" value="1"/>
</dbReference>
<dbReference type="PROSITE" id="PS50894">
    <property type="entry name" value="HPT"/>
    <property type="match status" value="1"/>
</dbReference>
<dbReference type="InterPro" id="IPR036641">
    <property type="entry name" value="HPT_dom_sf"/>
</dbReference>
<dbReference type="InterPro" id="IPR033479">
    <property type="entry name" value="dCache_1"/>
</dbReference>
<dbReference type="CDD" id="cd16922">
    <property type="entry name" value="HATPase_EvgS-ArcB-TorS-like"/>
    <property type="match status" value="1"/>
</dbReference>
<dbReference type="InterPro" id="IPR005467">
    <property type="entry name" value="His_kinase_dom"/>
</dbReference>
<evidence type="ECO:0000256" key="15">
    <source>
        <dbReference type="PROSITE-ProRule" id="PRU00169"/>
    </source>
</evidence>
<evidence type="ECO:0000256" key="12">
    <source>
        <dbReference type="ARBA" id="ARBA00023012"/>
    </source>
</evidence>
<dbReference type="EC" id="2.7.13.3" evidence="3"/>
<dbReference type="Pfam" id="PF08447">
    <property type="entry name" value="PAS_3"/>
    <property type="match status" value="2"/>
</dbReference>
<keyword evidence="9 21" id="KW-0418">Kinase</keyword>
<evidence type="ECO:0000256" key="14">
    <source>
        <dbReference type="PROSITE-ProRule" id="PRU00110"/>
    </source>
</evidence>
<evidence type="ECO:0000256" key="2">
    <source>
        <dbReference type="ARBA" id="ARBA00004651"/>
    </source>
</evidence>
<dbReference type="GO" id="GO:0005524">
    <property type="term" value="F:ATP binding"/>
    <property type="evidence" value="ECO:0007669"/>
    <property type="project" value="UniProtKB-KW"/>
</dbReference>
<dbReference type="SMART" id="SM00091">
    <property type="entry name" value="PAS"/>
    <property type="match status" value="2"/>
</dbReference>
<feature type="domain" description="PAS" evidence="18">
    <location>
        <begin position="482"/>
        <end position="549"/>
    </location>
</feature>
<evidence type="ECO:0000313" key="22">
    <source>
        <dbReference type="Proteomes" id="UP000032748"/>
    </source>
</evidence>
<dbReference type="PANTHER" id="PTHR45339:SF3">
    <property type="entry name" value="HISTIDINE KINASE"/>
    <property type="match status" value="1"/>
</dbReference>
<feature type="domain" description="Response regulatory" evidence="17">
    <location>
        <begin position="885"/>
        <end position="1002"/>
    </location>
</feature>
<keyword evidence="10" id="KW-0067">ATP-binding</keyword>
<dbReference type="InterPro" id="IPR008207">
    <property type="entry name" value="Sig_transdc_His_kin_Hpt_dom"/>
</dbReference>
<evidence type="ECO:0000313" key="21">
    <source>
        <dbReference type="EMBL" id="AKA23940.1"/>
    </source>
</evidence>
<dbReference type="Pfam" id="PF02743">
    <property type="entry name" value="dCache_1"/>
    <property type="match status" value="1"/>
</dbReference>
<dbReference type="InterPro" id="IPR001610">
    <property type="entry name" value="PAC"/>
</dbReference>
<dbReference type="InterPro" id="IPR013655">
    <property type="entry name" value="PAS_fold_3"/>
</dbReference>
<dbReference type="EMBL" id="CP011110">
    <property type="protein sequence ID" value="AKA23940.1"/>
    <property type="molecule type" value="Genomic_DNA"/>
</dbReference>
<name>A0A0D5XYP8_9PSED</name>
<dbReference type="SUPFAM" id="SSF52172">
    <property type="entry name" value="CheY-like"/>
    <property type="match status" value="1"/>
</dbReference>
<keyword evidence="8" id="KW-0547">Nucleotide-binding</keyword>
<evidence type="ECO:0000256" key="11">
    <source>
        <dbReference type="ARBA" id="ARBA00022989"/>
    </source>
</evidence>
<dbReference type="InterPro" id="IPR000700">
    <property type="entry name" value="PAS-assoc_C"/>
</dbReference>
<evidence type="ECO:0000256" key="7">
    <source>
        <dbReference type="ARBA" id="ARBA00022692"/>
    </source>
</evidence>
<dbReference type="CDD" id="cd17546">
    <property type="entry name" value="REC_hyHK_CKI1_RcsC-like"/>
    <property type="match status" value="1"/>
</dbReference>
<dbReference type="InterPro" id="IPR001789">
    <property type="entry name" value="Sig_transdc_resp-reg_receiver"/>
</dbReference>
<dbReference type="AlphaFoldDB" id="A0A0D5XYP8"/>
<dbReference type="InterPro" id="IPR011006">
    <property type="entry name" value="CheY-like_superfamily"/>
</dbReference>
<dbReference type="SUPFAM" id="SSF47226">
    <property type="entry name" value="Histidine-containing phosphotransfer domain, HPT domain"/>
    <property type="match status" value="1"/>
</dbReference>
<feature type="modified residue" description="4-aspartylphosphate" evidence="15">
    <location>
        <position position="935"/>
    </location>
</feature>
<dbReference type="Pfam" id="PF02518">
    <property type="entry name" value="HATPase_c"/>
    <property type="match status" value="1"/>
</dbReference>
<dbReference type="SUPFAM" id="SSF47384">
    <property type="entry name" value="Homodimeric domain of signal transducing histidine kinase"/>
    <property type="match status" value="1"/>
</dbReference>
<dbReference type="PROSITE" id="PS50110">
    <property type="entry name" value="RESPONSE_REGULATORY"/>
    <property type="match status" value="1"/>
</dbReference>
<dbReference type="OrthoDB" id="9810730at2"/>
<dbReference type="CDD" id="cd00082">
    <property type="entry name" value="HisKA"/>
    <property type="match status" value="1"/>
</dbReference>
<evidence type="ECO:0000259" key="17">
    <source>
        <dbReference type="PROSITE" id="PS50110"/>
    </source>
</evidence>
<comment type="catalytic activity">
    <reaction evidence="1">
        <text>ATP + protein L-histidine = ADP + protein N-phospho-L-histidine.</text>
        <dbReference type="EC" id="2.7.13.3"/>
    </reaction>
</comment>
<keyword evidence="13" id="KW-0472">Membrane</keyword>
<dbReference type="Gene3D" id="3.40.50.2300">
    <property type="match status" value="1"/>
</dbReference>
<dbReference type="Pfam" id="PF00512">
    <property type="entry name" value="HisKA"/>
    <property type="match status" value="1"/>
</dbReference>
<evidence type="ECO:0000256" key="10">
    <source>
        <dbReference type="ARBA" id="ARBA00022840"/>
    </source>
</evidence>
<dbReference type="Proteomes" id="UP000032748">
    <property type="component" value="Chromosome"/>
</dbReference>
<evidence type="ECO:0000256" key="8">
    <source>
        <dbReference type="ARBA" id="ARBA00022741"/>
    </source>
</evidence>
<evidence type="ECO:0000256" key="13">
    <source>
        <dbReference type="ARBA" id="ARBA00023136"/>
    </source>
</evidence>
<evidence type="ECO:0000256" key="4">
    <source>
        <dbReference type="ARBA" id="ARBA00022475"/>
    </source>
</evidence>
<dbReference type="KEGG" id="pcz:PCL1606_24870"/>
<keyword evidence="5 15" id="KW-0597">Phosphoprotein</keyword>
<feature type="domain" description="PAS" evidence="18">
    <location>
        <begin position="348"/>
        <end position="424"/>
    </location>
</feature>
<dbReference type="Gene3D" id="3.30.450.20">
    <property type="entry name" value="PAS domain"/>
    <property type="match status" value="3"/>
</dbReference>
<feature type="domain" description="HPt" evidence="20">
    <location>
        <begin position="1040"/>
        <end position="1138"/>
    </location>
</feature>
<evidence type="ECO:0000259" key="20">
    <source>
        <dbReference type="PROSITE" id="PS50894"/>
    </source>
</evidence>
<feature type="domain" description="Histidine kinase" evidence="16">
    <location>
        <begin position="622"/>
        <end position="843"/>
    </location>
</feature>
<dbReference type="PRINTS" id="PR00344">
    <property type="entry name" value="BCTRLSENSOR"/>
</dbReference>
<dbReference type="InterPro" id="IPR003594">
    <property type="entry name" value="HATPase_dom"/>
</dbReference>
<dbReference type="CDD" id="cd00130">
    <property type="entry name" value="PAS"/>
    <property type="match status" value="2"/>
</dbReference>
<sequence>MVQGLSNFFDSNRRCCYALGVALAIGGAVALGNYYRVQVEEVYRASVELQTREHAADLQQWKSDGFAIGALSMLGRHTPSLKQVIQAHEPDAGLLERATIPLKTLSMVVGANHAFVLNRDGVVVAAYDPQGRAPLGLNVAFRPYFQVAIKGGSSVYGAISLTTGTRMFYMAVPVYASRTRQDQVIGVLVARFDGNLLDASLSRQYGEGLKMILSPGGVVLAASAPQFLLKADRDWSGSEFRDAVLRQFGDYPFANGVPQRLPFDSRQALVRLDGRRYSLSRVDFDWNDPSGPWTLVTLGDLDAVLPAEQVLLIKGLSAVVFLLLLWGGLRRLADARRHRRDVARIEQSERRLDLALQSGALGLWDWNVSLGIVINNDVWLRILGYSKEELDRTFGNGLDRWAGLVHPEDREPVMARLRAHLNNDAAEYRAEYRMRSKSGRWLWVLDVGRVMQRDANGAASRVTGVLQDITRSVEAQQAIVDNQTRLQSMIANIPGVVFRSLPGSVRQMIFVSEAIEGLTGFCAAHFLGGNPYRELVHPDDLAIFDRSLDCASYMLEYRIVTASGDVRWVYDKGQTIVVDGAAQYLDGVIFDIGERKAAEARVQQSRREAELATQAKSEFLDSMSHEIRTPLNAIIGMAHLALDLPQEPAQRDYLEKIDRAAKHLVGTINGVLDLSKIEAGKLSMEQVCFDLGELVDDVLLLVRQRAQDKALRLSLDIPAALPRRYVGDPLRLSQVLTNLVDNAIKFTEAGQVCIGVCQVRQWNDHLLLCFSVSDTGVGLSEEQQARLFNAFVQADLSISRRYGGSGLGLTIAKKIVQMMQGDIWVHSRPGQGAVFKFTAQLSLPRQRLPTLPVRGCATLAPPQLSGDAAGLCTLNDYARLLAGTRVLVVEDNRLNQDVLQGLLQRAGVQVVMVANGLEALQWLLAGERCDGVLMDCQMPLMDGYATARRIRDYPHLRALPIIGVTASSLADVQGLALAAGMSDLASKPLDVPAFYRTLVRWIKAQDVPPAGSPPALAETRPSAHYPGIDAALGLAVVNQDANLQQKLLRDFHDSHRFHAERLWQAHAAGDRQAIGFLAHGLCGAAGNVGATALRQAAGQLEAQCAGDADLQPLISHLSQCLETVLAGLVSLASPVAGQAPHASERTDCERRLRLERLAKLLRTHNAQALHLIDELCGQSPCAALLEIQERIYRLDFQQAGERLGVLLAKGGR</sequence>
<reference evidence="21 22" key="1">
    <citation type="journal article" date="2015" name="Mol. Plant Microbe Interact.">
        <title>Comparative Genomic Analysis of Pseudomonas chlororaphis PCL1606 Reveals New Insight into Antifungal Compounds Involved in Biocontrol.</title>
        <authorList>
            <person name="Calderon C.E."/>
            <person name="Ramos C."/>
            <person name="de Vicente A."/>
            <person name="Cazorla F.M."/>
        </authorList>
    </citation>
    <scope>NUCLEOTIDE SEQUENCE [LARGE SCALE GENOMIC DNA]</scope>
    <source>
        <strain evidence="21 22">PCL1606</strain>
    </source>
</reference>
<dbReference type="Gene3D" id="3.30.565.10">
    <property type="entry name" value="Histidine kinase-like ATPase, C-terminal domain"/>
    <property type="match status" value="1"/>
</dbReference>
<keyword evidence="6 21" id="KW-0808">Transferase</keyword>
<keyword evidence="12" id="KW-0902">Two-component regulatory system</keyword>
<dbReference type="InterPro" id="IPR036890">
    <property type="entry name" value="HATPase_C_sf"/>
</dbReference>
<dbReference type="InterPro" id="IPR035965">
    <property type="entry name" value="PAS-like_dom_sf"/>
</dbReference>
<dbReference type="InterPro" id="IPR029151">
    <property type="entry name" value="Sensor-like_sf"/>
</dbReference>
<dbReference type="Gene3D" id="1.20.120.160">
    <property type="entry name" value="HPT domain"/>
    <property type="match status" value="1"/>
</dbReference>
<dbReference type="InterPro" id="IPR036097">
    <property type="entry name" value="HisK_dim/P_sf"/>
</dbReference>
<dbReference type="CDD" id="cd12914">
    <property type="entry name" value="PDC1_DGC_like"/>
    <property type="match status" value="1"/>
</dbReference>
<dbReference type="PATRIC" id="fig|587753.10.peg.2483"/>
<accession>A0A0D5XYP8</accession>
<organism evidence="21 22">
    <name type="scientific">Pseudomonas chlororaphis</name>
    <dbReference type="NCBI Taxonomy" id="587753"/>
    <lineage>
        <taxon>Bacteria</taxon>
        <taxon>Pseudomonadati</taxon>
        <taxon>Pseudomonadota</taxon>
        <taxon>Gammaproteobacteria</taxon>
        <taxon>Pseudomonadales</taxon>
        <taxon>Pseudomonadaceae</taxon>
        <taxon>Pseudomonas</taxon>
    </lineage>
</organism>
<evidence type="ECO:0000259" key="18">
    <source>
        <dbReference type="PROSITE" id="PS50112"/>
    </source>
</evidence>
<dbReference type="SMART" id="SM00086">
    <property type="entry name" value="PAC"/>
    <property type="match status" value="2"/>
</dbReference>
<dbReference type="SMART" id="SM00387">
    <property type="entry name" value="HATPase_c"/>
    <property type="match status" value="1"/>
</dbReference>
<dbReference type="SUPFAM" id="SSF103190">
    <property type="entry name" value="Sensory domain-like"/>
    <property type="match status" value="1"/>
</dbReference>
<feature type="modified residue" description="Phosphohistidine" evidence="14">
    <location>
        <position position="1079"/>
    </location>
</feature>
<dbReference type="Pfam" id="PF00072">
    <property type="entry name" value="Response_reg"/>
    <property type="match status" value="1"/>
</dbReference>
<dbReference type="PROSITE" id="PS50109">
    <property type="entry name" value="HIS_KIN"/>
    <property type="match status" value="1"/>
</dbReference>
<dbReference type="FunFam" id="3.30.565.10:FF:000010">
    <property type="entry name" value="Sensor histidine kinase RcsC"/>
    <property type="match status" value="1"/>
</dbReference>
<dbReference type="Gene3D" id="1.10.287.130">
    <property type="match status" value="1"/>
</dbReference>
<dbReference type="InterPro" id="IPR003661">
    <property type="entry name" value="HisK_dim/P_dom"/>
</dbReference>
<dbReference type="SUPFAM" id="SSF55785">
    <property type="entry name" value="PYP-like sensor domain (PAS domain)"/>
    <property type="match status" value="2"/>
</dbReference>
<keyword evidence="11" id="KW-1133">Transmembrane helix</keyword>
<feature type="domain" description="PAC" evidence="19">
    <location>
        <begin position="553"/>
        <end position="604"/>
    </location>
</feature>
<dbReference type="GO" id="GO:0005886">
    <property type="term" value="C:plasma membrane"/>
    <property type="evidence" value="ECO:0007669"/>
    <property type="project" value="UniProtKB-SubCell"/>
</dbReference>